<keyword evidence="2" id="KW-1185">Reference proteome</keyword>
<organism evidence="1 2">
    <name type="scientific">Daphnia magna</name>
    <dbReference type="NCBI Taxonomy" id="35525"/>
    <lineage>
        <taxon>Eukaryota</taxon>
        <taxon>Metazoa</taxon>
        <taxon>Ecdysozoa</taxon>
        <taxon>Arthropoda</taxon>
        <taxon>Crustacea</taxon>
        <taxon>Branchiopoda</taxon>
        <taxon>Diplostraca</taxon>
        <taxon>Cladocera</taxon>
        <taxon>Anomopoda</taxon>
        <taxon>Daphniidae</taxon>
        <taxon>Daphnia</taxon>
    </lineage>
</organism>
<gene>
    <name evidence="1" type="ORF">APZ42_010333</name>
</gene>
<sequence>MAISIYEFNLYYQLMTATLHSNSWQHWNLSRTFIQFTSKYISVQYTCFSEFSKSKVTIKFTLVG</sequence>
<name>A0A164DFS2_9CRUS</name>
<protein>
    <submittedName>
        <fullName evidence="1">Uncharacterized protein</fullName>
    </submittedName>
</protein>
<accession>A0A164DFS2</accession>
<comment type="caution">
    <text evidence="1">The sequence shown here is derived from an EMBL/GenBank/DDBJ whole genome shotgun (WGS) entry which is preliminary data.</text>
</comment>
<evidence type="ECO:0000313" key="1">
    <source>
        <dbReference type="EMBL" id="KZR95735.1"/>
    </source>
</evidence>
<evidence type="ECO:0000313" key="2">
    <source>
        <dbReference type="Proteomes" id="UP000076858"/>
    </source>
</evidence>
<dbReference type="AlphaFoldDB" id="A0A164DFS2"/>
<reference evidence="1 2" key="1">
    <citation type="submission" date="2016-03" db="EMBL/GenBank/DDBJ databases">
        <title>EvidentialGene: Evidence-directed Construction of Genes on Genomes.</title>
        <authorList>
            <person name="Gilbert D.G."/>
            <person name="Choi J.-H."/>
            <person name="Mockaitis K."/>
            <person name="Colbourne J."/>
            <person name="Pfrender M."/>
        </authorList>
    </citation>
    <scope>NUCLEOTIDE SEQUENCE [LARGE SCALE GENOMIC DNA]</scope>
    <source>
        <strain evidence="1 2">Xinb3</strain>
        <tissue evidence="1">Complete organism</tissue>
    </source>
</reference>
<dbReference type="Proteomes" id="UP000076858">
    <property type="component" value="Unassembled WGS sequence"/>
</dbReference>
<proteinExistence type="predicted"/>
<dbReference type="EMBL" id="LRGB01027382">
    <property type="protein sequence ID" value="KZR95735.1"/>
    <property type="molecule type" value="Genomic_DNA"/>
</dbReference>